<sequence>MSQFSKELAIESWTLYVIGIFTIAARMISRRIARSSWKKLEADDYIMMVVTITFTGVIVCVNETATYGSNYLPAGEAEQLDKKGREDAVWGSKMTFALEHFTLASLWMIKGCLLLIYNRLTKGLTEHTIVKIVAVYVVASYILVEILFCAVWCGPPITMYWDVPVVQSQCATYYNHLITTTVFNISSDIIMLCIPLRILIRSRLPMKRKLVLCAIFSLGVFVILMAILNRYYNFTLQYQPVFLKWYVAEVSTAVYIGNIPLLWPLLRQIFNFNSFAGSGYTKGASGPTAQYHHQLRSRDRFRSQPNRASSMESIVRCAADDETGKISQTQTTSESGFELHPVAMDRHGVNHTTVTAGKDGSGAGTERDEEMGIVRTVQVVQYRE</sequence>
<dbReference type="STRING" id="1073089.A0A1L9R4M5"/>
<keyword evidence="2 6" id="KW-0812">Transmembrane</keyword>
<evidence type="ECO:0000313" key="9">
    <source>
        <dbReference type="Proteomes" id="UP000184383"/>
    </source>
</evidence>
<feature type="transmembrane region" description="Helical" evidence="6">
    <location>
        <begin position="100"/>
        <end position="117"/>
    </location>
</feature>
<dbReference type="InterPro" id="IPR049326">
    <property type="entry name" value="Rhodopsin_dom_fungi"/>
</dbReference>
<evidence type="ECO:0000256" key="6">
    <source>
        <dbReference type="SAM" id="Phobius"/>
    </source>
</evidence>
<dbReference type="VEuPathDB" id="FungiDB:ASPWEDRAFT_46594"/>
<feature type="transmembrane region" description="Helical" evidence="6">
    <location>
        <begin position="129"/>
        <end position="153"/>
    </location>
</feature>
<dbReference type="AlphaFoldDB" id="A0A1L9R4M5"/>
<proteinExistence type="inferred from homology"/>
<protein>
    <recommendedName>
        <fullName evidence="7">Rhodopsin domain-containing protein</fullName>
    </recommendedName>
</protein>
<accession>A0A1L9R4M5</accession>
<dbReference type="RefSeq" id="XP_040683510.1">
    <property type="nucleotide sequence ID" value="XM_040836798.1"/>
</dbReference>
<evidence type="ECO:0000259" key="7">
    <source>
        <dbReference type="Pfam" id="PF20684"/>
    </source>
</evidence>
<dbReference type="EMBL" id="KV878218">
    <property type="protein sequence ID" value="OJJ29833.1"/>
    <property type="molecule type" value="Genomic_DNA"/>
</dbReference>
<evidence type="ECO:0000256" key="1">
    <source>
        <dbReference type="ARBA" id="ARBA00004141"/>
    </source>
</evidence>
<keyword evidence="3 6" id="KW-1133">Transmembrane helix</keyword>
<feature type="transmembrane region" description="Helical" evidence="6">
    <location>
        <begin position="13"/>
        <end position="33"/>
    </location>
</feature>
<reference evidence="9" key="1">
    <citation type="journal article" date="2017" name="Genome Biol.">
        <title>Comparative genomics reveals high biological diversity and specific adaptations in the industrially and medically important fungal genus Aspergillus.</title>
        <authorList>
            <person name="de Vries R.P."/>
            <person name="Riley R."/>
            <person name="Wiebenga A."/>
            <person name="Aguilar-Osorio G."/>
            <person name="Amillis S."/>
            <person name="Uchima C.A."/>
            <person name="Anderluh G."/>
            <person name="Asadollahi M."/>
            <person name="Askin M."/>
            <person name="Barry K."/>
            <person name="Battaglia E."/>
            <person name="Bayram O."/>
            <person name="Benocci T."/>
            <person name="Braus-Stromeyer S.A."/>
            <person name="Caldana C."/>
            <person name="Canovas D."/>
            <person name="Cerqueira G.C."/>
            <person name="Chen F."/>
            <person name="Chen W."/>
            <person name="Choi C."/>
            <person name="Clum A."/>
            <person name="Dos Santos R.A."/>
            <person name="Damasio A.R."/>
            <person name="Diallinas G."/>
            <person name="Emri T."/>
            <person name="Fekete E."/>
            <person name="Flipphi M."/>
            <person name="Freyberg S."/>
            <person name="Gallo A."/>
            <person name="Gournas C."/>
            <person name="Habgood R."/>
            <person name="Hainaut M."/>
            <person name="Harispe M.L."/>
            <person name="Henrissat B."/>
            <person name="Hilden K.S."/>
            <person name="Hope R."/>
            <person name="Hossain A."/>
            <person name="Karabika E."/>
            <person name="Karaffa L."/>
            <person name="Karanyi Z."/>
            <person name="Krasevec N."/>
            <person name="Kuo A."/>
            <person name="Kusch H."/>
            <person name="LaButti K."/>
            <person name="Lagendijk E.L."/>
            <person name="Lapidus A."/>
            <person name="Levasseur A."/>
            <person name="Lindquist E."/>
            <person name="Lipzen A."/>
            <person name="Logrieco A.F."/>
            <person name="MacCabe A."/>
            <person name="Maekelae M.R."/>
            <person name="Malavazi I."/>
            <person name="Melin P."/>
            <person name="Meyer V."/>
            <person name="Mielnichuk N."/>
            <person name="Miskei M."/>
            <person name="Molnar A.P."/>
            <person name="Mule G."/>
            <person name="Ngan C.Y."/>
            <person name="Orejas M."/>
            <person name="Orosz E."/>
            <person name="Ouedraogo J.P."/>
            <person name="Overkamp K.M."/>
            <person name="Park H.-S."/>
            <person name="Perrone G."/>
            <person name="Piumi F."/>
            <person name="Punt P.J."/>
            <person name="Ram A.F."/>
            <person name="Ramon A."/>
            <person name="Rauscher S."/>
            <person name="Record E."/>
            <person name="Riano-Pachon D.M."/>
            <person name="Robert V."/>
            <person name="Roehrig J."/>
            <person name="Ruller R."/>
            <person name="Salamov A."/>
            <person name="Salih N.S."/>
            <person name="Samson R.A."/>
            <person name="Sandor E."/>
            <person name="Sanguinetti M."/>
            <person name="Schuetze T."/>
            <person name="Sepcic K."/>
            <person name="Shelest E."/>
            <person name="Sherlock G."/>
            <person name="Sophianopoulou V."/>
            <person name="Squina F.M."/>
            <person name="Sun H."/>
            <person name="Susca A."/>
            <person name="Todd R.B."/>
            <person name="Tsang A."/>
            <person name="Unkles S.E."/>
            <person name="van de Wiele N."/>
            <person name="van Rossen-Uffink D."/>
            <person name="Oliveira J.V."/>
            <person name="Vesth T.C."/>
            <person name="Visser J."/>
            <person name="Yu J.-H."/>
            <person name="Zhou M."/>
            <person name="Andersen M.R."/>
            <person name="Archer D.B."/>
            <person name="Baker S.E."/>
            <person name="Benoit I."/>
            <person name="Brakhage A.A."/>
            <person name="Braus G.H."/>
            <person name="Fischer R."/>
            <person name="Frisvad J.C."/>
            <person name="Goldman G.H."/>
            <person name="Houbraken J."/>
            <person name="Oakley B."/>
            <person name="Pocsi I."/>
            <person name="Scazzocchio C."/>
            <person name="Seiboth B."/>
            <person name="vanKuyk P.A."/>
            <person name="Wortman J."/>
            <person name="Dyer P.S."/>
            <person name="Grigoriev I.V."/>
        </authorList>
    </citation>
    <scope>NUCLEOTIDE SEQUENCE [LARGE SCALE GENOMIC DNA]</scope>
    <source>
        <strain evidence="9">DTO 134E9</strain>
    </source>
</reference>
<evidence type="ECO:0000256" key="3">
    <source>
        <dbReference type="ARBA" id="ARBA00022989"/>
    </source>
</evidence>
<keyword evidence="9" id="KW-1185">Reference proteome</keyword>
<organism evidence="8 9">
    <name type="scientific">Aspergillus wentii DTO 134E9</name>
    <dbReference type="NCBI Taxonomy" id="1073089"/>
    <lineage>
        <taxon>Eukaryota</taxon>
        <taxon>Fungi</taxon>
        <taxon>Dikarya</taxon>
        <taxon>Ascomycota</taxon>
        <taxon>Pezizomycotina</taxon>
        <taxon>Eurotiomycetes</taxon>
        <taxon>Eurotiomycetidae</taxon>
        <taxon>Eurotiales</taxon>
        <taxon>Aspergillaceae</taxon>
        <taxon>Aspergillus</taxon>
        <taxon>Aspergillus subgen. Cremei</taxon>
    </lineage>
</organism>
<dbReference type="GO" id="GO:0016020">
    <property type="term" value="C:membrane"/>
    <property type="evidence" value="ECO:0007669"/>
    <property type="project" value="UniProtKB-SubCell"/>
</dbReference>
<comment type="similarity">
    <text evidence="5">Belongs to the SAT4 family.</text>
</comment>
<dbReference type="PANTHER" id="PTHR33048">
    <property type="entry name" value="PTH11-LIKE INTEGRAL MEMBRANE PROTEIN (AFU_ORTHOLOGUE AFUA_5G11245)"/>
    <property type="match status" value="1"/>
</dbReference>
<keyword evidence="4 6" id="KW-0472">Membrane</keyword>
<feature type="transmembrane region" description="Helical" evidence="6">
    <location>
        <begin position="45"/>
        <end position="65"/>
    </location>
</feature>
<gene>
    <name evidence="8" type="ORF">ASPWEDRAFT_46594</name>
</gene>
<dbReference type="Pfam" id="PF20684">
    <property type="entry name" value="Fung_rhodopsin"/>
    <property type="match status" value="1"/>
</dbReference>
<dbReference type="InterPro" id="IPR052337">
    <property type="entry name" value="SAT4-like"/>
</dbReference>
<dbReference type="OrthoDB" id="3903189at2759"/>
<dbReference type="Proteomes" id="UP000184383">
    <property type="component" value="Unassembled WGS sequence"/>
</dbReference>
<comment type="subcellular location">
    <subcellularLocation>
        <location evidence="1">Membrane</location>
        <topology evidence="1">Multi-pass membrane protein</topology>
    </subcellularLocation>
</comment>
<feature type="transmembrane region" description="Helical" evidence="6">
    <location>
        <begin position="173"/>
        <end position="198"/>
    </location>
</feature>
<evidence type="ECO:0000256" key="2">
    <source>
        <dbReference type="ARBA" id="ARBA00022692"/>
    </source>
</evidence>
<name>A0A1L9R4M5_ASPWE</name>
<dbReference type="GeneID" id="63752646"/>
<feature type="domain" description="Rhodopsin" evidence="7">
    <location>
        <begin position="26"/>
        <end position="267"/>
    </location>
</feature>
<feature type="transmembrane region" description="Helical" evidence="6">
    <location>
        <begin position="210"/>
        <end position="232"/>
    </location>
</feature>
<evidence type="ECO:0000313" key="8">
    <source>
        <dbReference type="EMBL" id="OJJ29833.1"/>
    </source>
</evidence>
<dbReference type="PANTHER" id="PTHR33048:SF47">
    <property type="entry name" value="INTEGRAL MEMBRANE PROTEIN-RELATED"/>
    <property type="match status" value="1"/>
</dbReference>
<evidence type="ECO:0000256" key="5">
    <source>
        <dbReference type="ARBA" id="ARBA00038359"/>
    </source>
</evidence>
<evidence type="ECO:0000256" key="4">
    <source>
        <dbReference type="ARBA" id="ARBA00023136"/>
    </source>
</evidence>
<feature type="transmembrane region" description="Helical" evidence="6">
    <location>
        <begin position="244"/>
        <end position="266"/>
    </location>
</feature>